<dbReference type="Gene3D" id="3.40.1410.10">
    <property type="entry name" value="Chorismate lyase-like"/>
    <property type="match status" value="1"/>
</dbReference>
<dbReference type="InterPro" id="IPR050679">
    <property type="entry name" value="Bact_HTH_transcr_reg"/>
</dbReference>
<dbReference type="PRINTS" id="PR00035">
    <property type="entry name" value="HTHGNTR"/>
</dbReference>
<evidence type="ECO:0000256" key="3">
    <source>
        <dbReference type="ARBA" id="ARBA00023163"/>
    </source>
</evidence>
<dbReference type="SMART" id="SM00345">
    <property type="entry name" value="HTH_GNTR"/>
    <property type="match status" value="1"/>
</dbReference>
<evidence type="ECO:0000256" key="1">
    <source>
        <dbReference type="ARBA" id="ARBA00023015"/>
    </source>
</evidence>
<keyword evidence="3" id="KW-0804">Transcription</keyword>
<dbReference type="Pfam" id="PF07702">
    <property type="entry name" value="UTRA"/>
    <property type="match status" value="1"/>
</dbReference>
<dbReference type="Gene3D" id="1.10.10.10">
    <property type="entry name" value="Winged helix-like DNA-binding domain superfamily/Winged helix DNA-binding domain"/>
    <property type="match status" value="1"/>
</dbReference>
<evidence type="ECO:0000313" key="7">
    <source>
        <dbReference type="Proteomes" id="UP001165143"/>
    </source>
</evidence>
<protein>
    <submittedName>
        <fullName evidence="6">GntR family transcriptional regulator</fullName>
    </submittedName>
</protein>
<comment type="caution">
    <text evidence="6">The sequence shown here is derived from an EMBL/GenBank/DDBJ whole genome shotgun (WGS) entry which is preliminary data.</text>
</comment>
<dbReference type="PANTHER" id="PTHR44846:SF17">
    <property type="entry name" value="GNTR-FAMILY TRANSCRIPTIONAL REGULATOR"/>
    <property type="match status" value="1"/>
</dbReference>
<dbReference type="SUPFAM" id="SSF64288">
    <property type="entry name" value="Chorismate lyase-like"/>
    <property type="match status" value="1"/>
</dbReference>
<dbReference type="PANTHER" id="PTHR44846">
    <property type="entry name" value="MANNOSYL-D-GLYCERATE TRANSPORT/METABOLISM SYSTEM REPRESSOR MNGR-RELATED"/>
    <property type="match status" value="1"/>
</dbReference>
<dbReference type="InterPro" id="IPR011663">
    <property type="entry name" value="UTRA"/>
</dbReference>
<dbReference type="PROSITE" id="PS50949">
    <property type="entry name" value="HTH_GNTR"/>
    <property type="match status" value="1"/>
</dbReference>
<accession>A0A9W6PK17</accession>
<keyword evidence="2" id="KW-0238">DNA-binding</keyword>
<dbReference type="RefSeq" id="WP_033251462.1">
    <property type="nucleotide sequence ID" value="NZ_BSRX01000025.1"/>
</dbReference>
<dbReference type="Pfam" id="PF00392">
    <property type="entry name" value="GntR"/>
    <property type="match status" value="1"/>
</dbReference>
<evidence type="ECO:0000259" key="5">
    <source>
        <dbReference type="PROSITE" id="PS50949"/>
    </source>
</evidence>
<dbReference type="AlphaFoldDB" id="A0A9W6PK17"/>
<dbReference type="GO" id="GO:0003700">
    <property type="term" value="F:DNA-binding transcription factor activity"/>
    <property type="evidence" value="ECO:0007669"/>
    <property type="project" value="InterPro"/>
</dbReference>
<dbReference type="GO" id="GO:0045892">
    <property type="term" value="P:negative regulation of DNA-templated transcription"/>
    <property type="evidence" value="ECO:0007669"/>
    <property type="project" value="TreeGrafter"/>
</dbReference>
<dbReference type="CDD" id="cd07377">
    <property type="entry name" value="WHTH_GntR"/>
    <property type="match status" value="1"/>
</dbReference>
<dbReference type="Proteomes" id="UP001165143">
    <property type="component" value="Unassembled WGS sequence"/>
</dbReference>
<proteinExistence type="predicted"/>
<keyword evidence="1" id="KW-0805">Transcription regulation</keyword>
<evidence type="ECO:0000256" key="2">
    <source>
        <dbReference type="ARBA" id="ARBA00023125"/>
    </source>
</evidence>
<dbReference type="EMBL" id="BSRX01000025">
    <property type="protein sequence ID" value="GLW56242.1"/>
    <property type="molecule type" value="Genomic_DNA"/>
</dbReference>
<dbReference type="InterPro" id="IPR036388">
    <property type="entry name" value="WH-like_DNA-bd_sf"/>
</dbReference>
<dbReference type="OrthoDB" id="4537656at2"/>
<dbReference type="SMART" id="SM00866">
    <property type="entry name" value="UTRA"/>
    <property type="match status" value="1"/>
</dbReference>
<dbReference type="InterPro" id="IPR028978">
    <property type="entry name" value="Chorismate_lyase_/UTRA_dom_sf"/>
</dbReference>
<dbReference type="InterPro" id="IPR000524">
    <property type="entry name" value="Tscrpt_reg_HTH_GntR"/>
</dbReference>
<reference evidence="6" key="1">
    <citation type="submission" date="2023-02" db="EMBL/GenBank/DDBJ databases">
        <title>Kitasatospora phosalacinea NBRC 14362.</title>
        <authorList>
            <person name="Ichikawa N."/>
            <person name="Sato H."/>
            <person name="Tonouchi N."/>
        </authorList>
    </citation>
    <scope>NUCLEOTIDE SEQUENCE</scope>
    <source>
        <strain evidence="6">NBRC 14362</strain>
    </source>
</reference>
<feature type="domain" description="HTH gntR-type" evidence="5">
    <location>
        <begin position="11"/>
        <end position="79"/>
    </location>
</feature>
<gene>
    <name evidence="6" type="ORF">Kpho01_42530</name>
</gene>
<organism evidence="6 7">
    <name type="scientific">Kitasatospora phosalacinea</name>
    <dbReference type="NCBI Taxonomy" id="2065"/>
    <lineage>
        <taxon>Bacteria</taxon>
        <taxon>Bacillati</taxon>
        <taxon>Actinomycetota</taxon>
        <taxon>Actinomycetes</taxon>
        <taxon>Kitasatosporales</taxon>
        <taxon>Streptomycetaceae</taxon>
        <taxon>Kitasatospora</taxon>
    </lineage>
</organism>
<dbReference type="SUPFAM" id="SSF46785">
    <property type="entry name" value="Winged helix' DNA-binding domain"/>
    <property type="match status" value="1"/>
</dbReference>
<sequence length="264" mass="29149">MTIHRGGTAHQPKYQRLATDLRRRIESGEWTGGGRLPVETELEGQYGVARNTVRLAVDVLVNEGRVVRVQGKGTYLREPSRHDHRVHSRPPRPARRGPLTPSAEVYAAEAEAAGRQLTVDFQVAAVRARHDIAAWLGLRPEETVMMRRQLCRVDQEPYAIEESHYRAGLAAGTPLMQDQPVPGGDERILAQLGRTETAATDHLTARMPDPAEAAWFGLGPGVPLLVNTRISSDRRGPIRVVETRYAADRARLLYELGDGAPAPD</sequence>
<name>A0A9W6PK17_9ACTN</name>
<dbReference type="GO" id="GO:0003677">
    <property type="term" value="F:DNA binding"/>
    <property type="evidence" value="ECO:0007669"/>
    <property type="project" value="UniProtKB-KW"/>
</dbReference>
<evidence type="ECO:0000313" key="6">
    <source>
        <dbReference type="EMBL" id="GLW56242.1"/>
    </source>
</evidence>
<feature type="region of interest" description="Disordered" evidence="4">
    <location>
        <begin position="77"/>
        <end position="100"/>
    </location>
</feature>
<dbReference type="InterPro" id="IPR036390">
    <property type="entry name" value="WH_DNA-bd_sf"/>
</dbReference>
<evidence type="ECO:0000256" key="4">
    <source>
        <dbReference type="SAM" id="MobiDB-lite"/>
    </source>
</evidence>
<feature type="compositionally biased region" description="Basic residues" evidence="4">
    <location>
        <begin position="82"/>
        <end position="95"/>
    </location>
</feature>